<dbReference type="SMART" id="SM00257">
    <property type="entry name" value="LysM"/>
    <property type="match status" value="1"/>
</dbReference>
<dbReference type="InterPro" id="IPR036779">
    <property type="entry name" value="LysM_dom_sf"/>
</dbReference>
<comment type="caution">
    <text evidence="4">The sequence shown here is derived from an EMBL/GenBank/DDBJ whole genome shotgun (WGS) entry which is preliminary data.</text>
</comment>
<dbReference type="Pfam" id="PF01476">
    <property type="entry name" value="LysM"/>
    <property type="match status" value="1"/>
</dbReference>
<dbReference type="AlphaFoldDB" id="A0A059WHF3"/>
<evidence type="ECO:0000313" key="4">
    <source>
        <dbReference type="EMBL" id="GCB94998.1"/>
    </source>
</evidence>
<feature type="region of interest" description="Disordered" evidence="3">
    <location>
        <begin position="153"/>
        <end position="195"/>
    </location>
</feature>
<dbReference type="Pfam" id="PF06737">
    <property type="entry name" value="Transglycosylas"/>
    <property type="match status" value="1"/>
</dbReference>
<feature type="compositionally biased region" description="Basic residues" evidence="3">
    <location>
        <begin position="166"/>
        <end position="175"/>
    </location>
</feature>
<feature type="compositionally biased region" description="Basic and acidic residues" evidence="3">
    <location>
        <begin position="8"/>
        <end position="29"/>
    </location>
</feature>
<gene>
    <name evidence="4" type="primary">rpf1</name>
    <name evidence="4" type="ORF">SALB_07801</name>
</gene>
<feature type="region of interest" description="Disordered" evidence="3">
    <location>
        <begin position="1"/>
        <end position="29"/>
    </location>
</feature>
<dbReference type="InterPro" id="IPR018392">
    <property type="entry name" value="LysM"/>
</dbReference>
<evidence type="ECO:0000313" key="5">
    <source>
        <dbReference type="Proteomes" id="UP000288351"/>
    </source>
</evidence>
<protein>
    <submittedName>
        <fullName evidence="4">Resuscitation-promoting factor Rpf1</fullName>
    </submittedName>
</protein>
<proteinExistence type="inferred from homology"/>
<sequence>METQQVPETRESPEPQDCRAAEARQPADRAVHGEALRGRGARGVTAAAVLLAAGALGAVSEEPAEAASSGTWDRLAQCESGGNWRIDTGNGFSGGLQFGHSTWRSYGGGSYAQRASRASRTQQIQVAERVLARQGWGAWPACSASLGLRGVPRGGGAHTLPAPKKAGPKRTHGRYPTHQEKPYKKERHRPSGGTVVVNAGDTLSGIADVHGKPWREIYRQNRQVIGGDPNLIYPGTRLQVHATGTR</sequence>
<dbReference type="SUPFAM" id="SSF54106">
    <property type="entry name" value="LysM domain"/>
    <property type="match status" value="1"/>
</dbReference>
<keyword evidence="2" id="KW-0378">Hydrolase</keyword>
<dbReference type="Gene3D" id="3.10.350.10">
    <property type="entry name" value="LysM domain"/>
    <property type="match status" value="1"/>
</dbReference>
<dbReference type="RefSeq" id="WP_020930071.1">
    <property type="nucleotide sequence ID" value="NZ_BHXC01000007.1"/>
</dbReference>
<dbReference type="PANTHER" id="PTHR34700:SF4">
    <property type="entry name" value="PHAGE-LIKE ELEMENT PBSX PROTEIN XKDP"/>
    <property type="match status" value="1"/>
</dbReference>
<dbReference type="PANTHER" id="PTHR34700">
    <property type="entry name" value="POTASSIUM BINDING PROTEIN KBP"/>
    <property type="match status" value="1"/>
</dbReference>
<dbReference type="InterPro" id="IPR023346">
    <property type="entry name" value="Lysozyme-like_dom_sf"/>
</dbReference>
<evidence type="ECO:0000256" key="2">
    <source>
        <dbReference type="ARBA" id="ARBA00022801"/>
    </source>
</evidence>
<dbReference type="SUPFAM" id="SSF53955">
    <property type="entry name" value="Lysozyme-like"/>
    <property type="match status" value="1"/>
</dbReference>
<dbReference type="eggNOG" id="COG1652">
    <property type="taxonomic scope" value="Bacteria"/>
</dbReference>
<dbReference type="EMBL" id="BHXC01000007">
    <property type="protein sequence ID" value="GCB94998.1"/>
    <property type="molecule type" value="Genomic_DNA"/>
</dbReference>
<dbReference type="GO" id="GO:0016787">
    <property type="term" value="F:hydrolase activity"/>
    <property type="evidence" value="ECO:0007669"/>
    <property type="project" value="UniProtKB-KW"/>
</dbReference>
<dbReference type="CDD" id="cd00118">
    <property type="entry name" value="LysM"/>
    <property type="match status" value="1"/>
</dbReference>
<evidence type="ECO:0000256" key="1">
    <source>
        <dbReference type="ARBA" id="ARBA00010830"/>
    </source>
</evidence>
<dbReference type="STRING" id="68570.DC74_6840"/>
<dbReference type="CDD" id="cd13925">
    <property type="entry name" value="RPF"/>
    <property type="match status" value="1"/>
</dbReference>
<reference evidence="4 5" key="1">
    <citation type="journal article" date="2019" name="Microbiol. Resour. Announc.">
        <title>Draft Genome Sequence of the Most Traditional epsilon-Poly-l-Lysine Producer, Streptomyces albulus NBRC14147.</title>
        <authorList>
            <person name="Yamanaka K."/>
            <person name="Hamano Y."/>
        </authorList>
    </citation>
    <scope>NUCLEOTIDE SEQUENCE [LARGE SCALE GENOMIC DNA]</scope>
    <source>
        <strain evidence="4 5">NBRC 14147</strain>
    </source>
</reference>
<dbReference type="InterPro" id="IPR010618">
    <property type="entry name" value="RPF"/>
</dbReference>
<dbReference type="Gene3D" id="1.10.530.10">
    <property type="match status" value="1"/>
</dbReference>
<dbReference type="Proteomes" id="UP000288351">
    <property type="component" value="Unassembled WGS sequence"/>
</dbReference>
<dbReference type="InterPro" id="IPR052196">
    <property type="entry name" value="Bact_Kbp"/>
</dbReference>
<organism evidence="4 5">
    <name type="scientific">Streptomyces noursei</name>
    <name type="common">Streptomyces albulus</name>
    <dbReference type="NCBI Taxonomy" id="1971"/>
    <lineage>
        <taxon>Bacteria</taxon>
        <taxon>Bacillati</taxon>
        <taxon>Actinomycetota</taxon>
        <taxon>Actinomycetes</taxon>
        <taxon>Kitasatosporales</taxon>
        <taxon>Streptomycetaceae</taxon>
        <taxon>Streptomyces</taxon>
    </lineage>
</organism>
<evidence type="ECO:0000256" key="3">
    <source>
        <dbReference type="SAM" id="MobiDB-lite"/>
    </source>
</evidence>
<name>A0A059WHF3_STRNR</name>
<comment type="similarity">
    <text evidence="1">Belongs to the transglycosylase family. Rpf subfamily.</text>
</comment>
<dbReference type="PROSITE" id="PS51782">
    <property type="entry name" value="LYSM"/>
    <property type="match status" value="1"/>
</dbReference>
<accession>A0A059WHF3</accession>